<dbReference type="EMBL" id="OZ034814">
    <property type="protein sequence ID" value="CAL1360968.1"/>
    <property type="molecule type" value="Genomic_DNA"/>
</dbReference>
<evidence type="ECO:0000259" key="1">
    <source>
        <dbReference type="Pfam" id="PF14111"/>
    </source>
</evidence>
<dbReference type="PANTHER" id="PTHR31286">
    <property type="entry name" value="GLYCINE-RICH CELL WALL STRUCTURAL PROTEIN 1.8-LIKE"/>
    <property type="match status" value="1"/>
</dbReference>
<feature type="domain" description="DUF4283" evidence="1">
    <location>
        <begin position="27"/>
        <end position="106"/>
    </location>
</feature>
<dbReference type="Gene3D" id="3.30.70.330">
    <property type="match status" value="1"/>
</dbReference>
<evidence type="ECO:0000313" key="3">
    <source>
        <dbReference type="Proteomes" id="UP001497516"/>
    </source>
</evidence>
<dbReference type="Pfam" id="PF14111">
    <property type="entry name" value="DUF4283"/>
    <property type="match status" value="1"/>
</dbReference>
<dbReference type="SUPFAM" id="SSF54928">
    <property type="entry name" value="RNA-binding domain, RBD"/>
    <property type="match status" value="1"/>
</dbReference>
<organism evidence="2 3">
    <name type="scientific">Linum trigynum</name>
    <dbReference type="NCBI Taxonomy" id="586398"/>
    <lineage>
        <taxon>Eukaryota</taxon>
        <taxon>Viridiplantae</taxon>
        <taxon>Streptophyta</taxon>
        <taxon>Embryophyta</taxon>
        <taxon>Tracheophyta</taxon>
        <taxon>Spermatophyta</taxon>
        <taxon>Magnoliopsida</taxon>
        <taxon>eudicotyledons</taxon>
        <taxon>Gunneridae</taxon>
        <taxon>Pentapetalae</taxon>
        <taxon>rosids</taxon>
        <taxon>fabids</taxon>
        <taxon>Malpighiales</taxon>
        <taxon>Linaceae</taxon>
        <taxon>Linum</taxon>
    </lineage>
</organism>
<proteinExistence type="predicted"/>
<dbReference type="PANTHER" id="PTHR31286:SF99">
    <property type="entry name" value="DUF4283 DOMAIN-CONTAINING PROTEIN"/>
    <property type="match status" value="1"/>
</dbReference>
<protein>
    <recommendedName>
        <fullName evidence="1">DUF4283 domain-containing protein</fullName>
    </recommendedName>
</protein>
<name>A0AAV2CYN0_9ROSI</name>
<dbReference type="GO" id="GO:0003676">
    <property type="term" value="F:nucleic acid binding"/>
    <property type="evidence" value="ECO:0007669"/>
    <property type="project" value="InterPro"/>
</dbReference>
<dbReference type="InterPro" id="IPR035979">
    <property type="entry name" value="RBD_domain_sf"/>
</dbReference>
<dbReference type="InterPro" id="IPR040256">
    <property type="entry name" value="At4g02000-like"/>
</dbReference>
<evidence type="ECO:0000313" key="2">
    <source>
        <dbReference type="EMBL" id="CAL1360968.1"/>
    </source>
</evidence>
<sequence length="117" mass="13473">MKPPEEEDPLSPNIEFTAAELRAFQREWRSAIVVEVLGQSFPYPMIAKHLNMVWAKQGSIQITNRSKGFYFVRFTSKLDYEHALNGGPWMIGDHYLAVQKWKKASTLTWRSNPLSCG</sequence>
<gene>
    <name evidence="2" type="ORF">LTRI10_LOCUS8369</name>
</gene>
<keyword evidence="3" id="KW-1185">Reference proteome</keyword>
<dbReference type="InterPro" id="IPR025558">
    <property type="entry name" value="DUF4283"/>
</dbReference>
<dbReference type="AlphaFoldDB" id="A0AAV2CYN0"/>
<dbReference type="Proteomes" id="UP001497516">
    <property type="component" value="Chromosome 10"/>
</dbReference>
<accession>A0AAV2CYN0</accession>
<reference evidence="2 3" key="1">
    <citation type="submission" date="2024-04" db="EMBL/GenBank/DDBJ databases">
        <authorList>
            <person name="Fracassetti M."/>
        </authorList>
    </citation>
    <scope>NUCLEOTIDE SEQUENCE [LARGE SCALE GENOMIC DNA]</scope>
</reference>
<dbReference type="InterPro" id="IPR012677">
    <property type="entry name" value="Nucleotide-bd_a/b_plait_sf"/>
</dbReference>